<evidence type="ECO:0000256" key="9">
    <source>
        <dbReference type="ARBA" id="ARBA00022842"/>
    </source>
</evidence>
<dbReference type="EC" id="2.5.1.39" evidence="12 13"/>
<dbReference type="HAMAP" id="MF_01635">
    <property type="entry name" value="UbiA"/>
    <property type="match status" value="1"/>
</dbReference>
<evidence type="ECO:0000256" key="7">
    <source>
        <dbReference type="ARBA" id="ARBA00022688"/>
    </source>
</evidence>
<comment type="similarity">
    <text evidence="3 12">Belongs to the UbiA prenyltransferase family.</text>
</comment>
<evidence type="ECO:0000256" key="5">
    <source>
        <dbReference type="ARBA" id="ARBA00022519"/>
    </source>
</evidence>
<comment type="cofactor">
    <cofactor evidence="1 12">
        <name>Mg(2+)</name>
        <dbReference type="ChEBI" id="CHEBI:18420"/>
    </cofactor>
</comment>
<dbReference type="CDD" id="cd13959">
    <property type="entry name" value="PT_UbiA_COQ2"/>
    <property type="match status" value="1"/>
</dbReference>
<gene>
    <name evidence="12 14" type="primary">ubiA</name>
    <name evidence="14" type="ORF">JQC93_20015</name>
</gene>
<evidence type="ECO:0000256" key="13">
    <source>
        <dbReference type="NCBIfam" id="TIGR01474"/>
    </source>
</evidence>
<evidence type="ECO:0000256" key="10">
    <source>
        <dbReference type="ARBA" id="ARBA00022989"/>
    </source>
</evidence>
<evidence type="ECO:0000313" key="15">
    <source>
        <dbReference type="Proteomes" id="UP000809621"/>
    </source>
</evidence>
<keyword evidence="10 12" id="KW-1133">Transmembrane helix</keyword>
<keyword evidence="7 12" id="KW-0831">Ubiquinone biosynthesis</keyword>
<keyword evidence="8 12" id="KW-0812">Transmembrane</keyword>
<feature type="transmembrane region" description="Helical" evidence="12">
    <location>
        <begin position="20"/>
        <end position="38"/>
    </location>
</feature>
<dbReference type="PROSITE" id="PS00943">
    <property type="entry name" value="UBIA"/>
    <property type="match status" value="1"/>
</dbReference>
<proteinExistence type="inferred from homology"/>
<evidence type="ECO:0000256" key="1">
    <source>
        <dbReference type="ARBA" id="ARBA00001946"/>
    </source>
</evidence>
<dbReference type="EMBL" id="JAFEUM010000015">
    <property type="protein sequence ID" value="MBM7038659.1"/>
    <property type="molecule type" value="Genomic_DNA"/>
</dbReference>
<dbReference type="PANTHER" id="PTHR11048">
    <property type="entry name" value="PRENYLTRANSFERASES"/>
    <property type="match status" value="1"/>
</dbReference>
<dbReference type="Proteomes" id="UP000809621">
    <property type="component" value="Unassembled WGS sequence"/>
</dbReference>
<keyword evidence="5 12" id="KW-0997">Cell inner membrane</keyword>
<keyword evidence="11 12" id="KW-0472">Membrane</keyword>
<feature type="transmembrane region" description="Helical" evidence="12">
    <location>
        <begin position="139"/>
        <end position="156"/>
    </location>
</feature>
<dbReference type="GO" id="GO:0008412">
    <property type="term" value="F:4-hydroxybenzoate polyprenyltransferase activity"/>
    <property type="evidence" value="ECO:0007669"/>
    <property type="project" value="UniProtKB-EC"/>
</dbReference>
<evidence type="ECO:0000256" key="8">
    <source>
        <dbReference type="ARBA" id="ARBA00022692"/>
    </source>
</evidence>
<feature type="transmembrane region" description="Helical" evidence="12">
    <location>
        <begin position="162"/>
        <end position="178"/>
    </location>
</feature>
<feature type="transmembrane region" description="Helical" evidence="12">
    <location>
        <begin position="264"/>
        <end position="281"/>
    </location>
</feature>
<evidence type="ECO:0000256" key="2">
    <source>
        <dbReference type="ARBA" id="ARBA00004141"/>
    </source>
</evidence>
<comment type="function">
    <text evidence="12">Catalyzes the prenylation of para-hydroxybenzoate (PHB) with an all-trans polyprenyl group. Mediates the second step in the final reaction sequence of ubiquinone-8 (UQ-8) biosynthesis, which is the condensation of the polyisoprenoid side chain with PHB, generating the first membrane-bound Q intermediate 3-octaprenyl-4-hydroxybenzoate.</text>
</comment>
<dbReference type="InterPro" id="IPR044878">
    <property type="entry name" value="UbiA_sf"/>
</dbReference>
<keyword evidence="15" id="KW-1185">Reference proteome</keyword>
<organism evidence="14 15">
    <name type="scientific">Vibrio ulleungensis</name>
    <dbReference type="NCBI Taxonomy" id="2807619"/>
    <lineage>
        <taxon>Bacteria</taxon>
        <taxon>Pseudomonadati</taxon>
        <taxon>Pseudomonadota</taxon>
        <taxon>Gammaproteobacteria</taxon>
        <taxon>Vibrionales</taxon>
        <taxon>Vibrionaceae</taxon>
        <taxon>Vibrio</taxon>
    </lineage>
</organism>
<dbReference type="InterPro" id="IPR030470">
    <property type="entry name" value="UbiA_prenylTrfase_CS"/>
</dbReference>
<dbReference type="InterPro" id="IPR000537">
    <property type="entry name" value="UbiA_prenyltransferase"/>
</dbReference>
<dbReference type="Pfam" id="PF01040">
    <property type="entry name" value="UbiA"/>
    <property type="match status" value="1"/>
</dbReference>
<feature type="transmembrane region" description="Helical" evidence="12">
    <location>
        <begin position="233"/>
        <end position="252"/>
    </location>
</feature>
<feature type="transmembrane region" description="Helical" evidence="12">
    <location>
        <begin position="86"/>
        <end position="107"/>
    </location>
</feature>
<feature type="transmembrane region" description="Helical" evidence="12">
    <location>
        <begin position="208"/>
        <end position="227"/>
    </location>
</feature>
<sequence length="284" mass="31912">MNEKLSAYAQLMRIDKPIGILLLLWPTYWALFLAADGLPDLKVWAVFTAGVVLMRSAGCVINDFADRHFDGHVERTKLRPIPAGKVSAREAVILFIVLCIVSFALVLTMNETTIKYSFIGVLLAFIYPFMKRFTHLPQLFLGLAFSWSIPMAWVAQGAEPTLVLWALFIANVLWTVAYDTQYAMVDRDDDVKIGIRSTAILFGRRDKMAVAALQFATLLILLWIGYIEQLGGVFYWSLLVSGALMVYQQWLIKARERQACFKAFLNNNYVGLAIAMGIAIAETV</sequence>
<comment type="catalytic activity">
    <reaction evidence="12">
        <text>all-trans-octaprenyl diphosphate + 4-hydroxybenzoate = 4-hydroxy-3-(all-trans-octaprenyl)benzoate + diphosphate</text>
        <dbReference type="Rhea" id="RHEA:27782"/>
        <dbReference type="ChEBI" id="CHEBI:1617"/>
        <dbReference type="ChEBI" id="CHEBI:17879"/>
        <dbReference type="ChEBI" id="CHEBI:33019"/>
        <dbReference type="ChEBI" id="CHEBI:57711"/>
        <dbReference type="EC" id="2.5.1.39"/>
    </reaction>
</comment>
<comment type="caution">
    <text evidence="14">The sequence shown here is derived from an EMBL/GenBank/DDBJ whole genome shotgun (WGS) entry which is preliminary data.</text>
</comment>
<evidence type="ECO:0000256" key="6">
    <source>
        <dbReference type="ARBA" id="ARBA00022679"/>
    </source>
</evidence>
<dbReference type="NCBIfam" id="TIGR01474">
    <property type="entry name" value="ubiA_proteo"/>
    <property type="match status" value="1"/>
</dbReference>
<dbReference type="Gene3D" id="1.20.120.1780">
    <property type="entry name" value="UbiA prenyltransferase"/>
    <property type="match status" value="1"/>
</dbReference>
<dbReference type="InterPro" id="IPR039653">
    <property type="entry name" value="Prenyltransferase"/>
</dbReference>
<feature type="transmembrane region" description="Helical" evidence="12">
    <location>
        <begin position="44"/>
        <end position="65"/>
    </location>
</feature>
<evidence type="ECO:0000256" key="4">
    <source>
        <dbReference type="ARBA" id="ARBA00022475"/>
    </source>
</evidence>
<reference evidence="14 15" key="1">
    <citation type="submission" date="2021-02" db="EMBL/GenBank/DDBJ databases">
        <authorList>
            <person name="Park J.-S."/>
        </authorList>
    </citation>
    <scope>NUCLEOTIDE SEQUENCE [LARGE SCALE GENOMIC DNA]</scope>
    <source>
        <strain evidence="14 15">188UL20-2</strain>
    </source>
</reference>
<evidence type="ECO:0000256" key="3">
    <source>
        <dbReference type="ARBA" id="ARBA00005985"/>
    </source>
</evidence>
<keyword evidence="6 12" id="KW-0808">Transferase</keyword>
<dbReference type="InterPro" id="IPR006370">
    <property type="entry name" value="HB_polyprenyltransferase-like"/>
</dbReference>
<evidence type="ECO:0000256" key="11">
    <source>
        <dbReference type="ARBA" id="ARBA00023136"/>
    </source>
</evidence>
<evidence type="ECO:0000256" key="12">
    <source>
        <dbReference type="HAMAP-Rule" id="MF_01635"/>
    </source>
</evidence>
<feature type="transmembrane region" description="Helical" evidence="12">
    <location>
        <begin position="113"/>
        <end position="130"/>
    </location>
</feature>
<protein>
    <recommendedName>
        <fullName evidence="12 13">4-hydroxybenzoate octaprenyltransferase</fullName>
        <ecNumber evidence="12 13">2.5.1.39</ecNumber>
    </recommendedName>
    <alternativeName>
        <fullName evidence="12">4-HB polyprenyltransferase</fullName>
    </alternativeName>
</protein>
<keyword evidence="9 12" id="KW-0460">Magnesium</keyword>
<dbReference type="Gene3D" id="1.10.357.140">
    <property type="entry name" value="UbiA prenyltransferase"/>
    <property type="match status" value="1"/>
</dbReference>
<accession>A0ABS2HNL9</accession>
<dbReference type="PANTHER" id="PTHR11048:SF28">
    <property type="entry name" value="4-HYDROXYBENZOATE POLYPRENYLTRANSFERASE, MITOCHONDRIAL"/>
    <property type="match status" value="1"/>
</dbReference>
<keyword evidence="4 12" id="KW-1003">Cell membrane</keyword>
<evidence type="ECO:0000313" key="14">
    <source>
        <dbReference type="EMBL" id="MBM7038659.1"/>
    </source>
</evidence>
<comment type="subcellular location">
    <subcellularLocation>
        <location evidence="12">Cell inner membrane</location>
        <topology evidence="12">Multi-pass membrane protein</topology>
    </subcellularLocation>
    <subcellularLocation>
        <location evidence="2">Membrane</location>
        <topology evidence="2">Multi-pass membrane protein</topology>
    </subcellularLocation>
</comment>
<name>A0ABS2HNL9_9VIBR</name>
<comment type="pathway">
    <text evidence="12">Cofactor biosynthesis; ubiquinone biosynthesis.</text>
</comment>